<dbReference type="GO" id="GO:0007339">
    <property type="term" value="P:binding of sperm to zona pellucida"/>
    <property type="evidence" value="ECO:0007669"/>
    <property type="project" value="TreeGrafter"/>
</dbReference>
<gene>
    <name evidence="20" type="ORF">COCON_G00088120</name>
</gene>
<feature type="region of interest" description="Disordered" evidence="16">
    <location>
        <begin position="33"/>
        <end position="56"/>
    </location>
</feature>
<evidence type="ECO:0000256" key="1">
    <source>
        <dbReference type="ARBA" id="ARBA00004251"/>
    </source>
</evidence>
<evidence type="ECO:0000256" key="3">
    <source>
        <dbReference type="ARBA" id="ARBA00006735"/>
    </source>
</evidence>
<dbReference type="PANTHER" id="PTHR11576:SF2">
    <property type="entry name" value="ZONA PELLUCIDA SPERM-BINDING PROTEIN 3"/>
    <property type="match status" value="1"/>
</dbReference>
<dbReference type="GO" id="GO:0031012">
    <property type="term" value="C:extracellular matrix"/>
    <property type="evidence" value="ECO:0007669"/>
    <property type="project" value="TreeGrafter"/>
</dbReference>
<dbReference type="EMBL" id="JAFJMO010000006">
    <property type="protein sequence ID" value="KAJ8274187.1"/>
    <property type="molecule type" value="Genomic_DNA"/>
</dbReference>
<dbReference type="GO" id="GO:0005886">
    <property type="term" value="C:plasma membrane"/>
    <property type="evidence" value="ECO:0007669"/>
    <property type="project" value="UniProtKB-SubCell"/>
</dbReference>
<dbReference type="FunFam" id="2.60.40.4100:FF:000002">
    <property type="entry name" value="Zona pellucida sperm-binding protein 3"/>
    <property type="match status" value="1"/>
</dbReference>
<feature type="chain" id="PRO_5040272390" description="Zona pellucida sperm-binding protein 3" evidence="18">
    <location>
        <begin position="24"/>
        <end position="689"/>
    </location>
</feature>
<feature type="compositionally biased region" description="Low complexity" evidence="16">
    <location>
        <begin position="364"/>
        <end position="383"/>
    </location>
</feature>
<protein>
    <recommendedName>
        <fullName evidence="4">Zona pellucida sperm-binding protein 3</fullName>
    </recommendedName>
    <alternativeName>
        <fullName evidence="15">Zona pellucida glycoprotein 3</fullName>
    </alternativeName>
</protein>
<evidence type="ECO:0000259" key="19">
    <source>
        <dbReference type="PROSITE" id="PS51034"/>
    </source>
</evidence>
<dbReference type="FunFam" id="2.60.40.3210:FF:000001">
    <property type="entry name" value="Zona pellucida sperm-binding protein 3"/>
    <property type="match status" value="1"/>
</dbReference>
<evidence type="ECO:0000256" key="11">
    <source>
        <dbReference type="ARBA" id="ARBA00022989"/>
    </source>
</evidence>
<keyword evidence="21" id="KW-1185">Reference proteome</keyword>
<evidence type="ECO:0000256" key="7">
    <source>
        <dbReference type="ARBA" id="ARBA00022530"/>
    </source>
</evidence>
<keyword evidence="13" id="KW-1015">Disulfide bond</keyword>
<feature type="region of interest" description="Disordered" evidence="16">
    <location>
        <begin position="401"/>
        <end position="434"/>
    </location>
</feature>
<keyword evidence="14" id="KW-0325">Glycoprotein</keyword>
<comment type="subcellular location">
    <subcellularLocation>
        <location evidence="1">Cell membrane</location>
        <topology evidence="1">Single-pass type I membrane protein</topology>
    </subcellularLocation>
    <subcellularLocation>
        <location evidence="2">Secreted</location>
        <location evidence="2">Extracellular space</location>
        <location evidence="2">Extracellular matrix</location>
    </subcellularLocation>
</comment>
<dbReference type="OrthoDB" id="8880842at2759"/>
<keyword evidence="8" id="KW-0165">Cleavage on pair of basic residues</keyword>
<evidence type="ECO:0000256" key="15">
    <source>
        <dbReference type="ARBA" id="ARBA00030824"/>
    </source>
</evidence>
<dbReference type="SMART" id="SM00241">
    <property type="entry name" value="ZP"/>
    <property type="match status" value="1"/>
</dbReference>
<keyword evidence="5" id="KW-1003">Cell membrane</keyword>
<evidence type="ECO:0000256" key="8">
    <source>
        <dbReference type="ARBA" id="ARBA00022685"/>
    </source>
</evidence>
<evidence type="ECO:0000256" key="14">
    <source>
        <dbReference type="ARBA" id="ARBA00023180"/>
    </source>
</evidence>
<evidence type="ECO:0000256" key="5">
    <source>
        <dbReference type="ARBA" id="ARBA00022475"/>
    </source>
</evidence>
<dbReference type="Gene3D" id="2.60.40.3210">
    <property type="entry name" value="Zona pellucida, ZP-N domain"/>
    <property type="match status" value="1"/>
</dbReference>
<dbReference type="Pfam" id="PF23344">
    <property type="entry name" value="ZP-N"/>
    <property type="match status" value="1"/>
</dbReference>
<dbReference type="PROSITE" id="PS51034">
    <property type="entry name" value="ZP_2"/>
    <property type="match status" value="1"/>
</dbReference>
<keyword evidence="12 17" id="KW-0472">Membrane</keyword>
<feature type="domain" description="ZP" evidence="19">
    <location>
        <begin position="63"/>
        <end position="327"/>
    </location>
</feature>
<dbReference type="PRINTS" id="PR00023">
    <property type="entry name" value="ZPELLUCIDA"/>
</dbReference>
<dbReference type="InterPro" id="IPR048290">
    <property type="entry name" value="ZP_chr"/>
</dbReference>
<evidence type="ECO:0000313" key="20">
    <source>
        <dbReference type="EMBL" id="KAJ8274187.1"/>
    </source>
</evidence>
<evidence type="ECO:0000256" key="4">
    <source>
        <dbReference type="ARBA" id="ARBA00017980"/>
    </source>
</evidence>
<evidence type="ECO:0000256" key="17">
    <source>
        <dbReference type="SAM" id="Phobius"/>
    </source>
</evidence>
<feature type="region of interest" description="Disordered" evidence="16">
    <location>
        <begin position="363"/>
        <end position="385"/>
    </location>
</feature>
<evidence type="ECO:0000256" key="9">
    <source>
        <dbReference type="ARBA" id="ARBA00022692"/>
    </source>
</evidence>
<evidence type="ECO:0000256" key="6">
    <source>
        <dbReference type="ARBA" id="ARBA00022525"/>
    </source>
</evidence>
<dbReference type="Proteomes" id="UP001152803">
    <property type="component" value="Unassembled WGS sequence"/>
</dbReference>
<dbReference type="InterPro" id="IPR042235">
    <property type="entry name" value="ZP-C_dom"/>
</dbReference>
<evidence type="ECO:0000256" key="10">
    <source>
        <dbReference type="ARBA" id="ARBA00022729"/>
    </source>
</evidence>
<dbReference type="InterPro" id="IPR001507">
    <property type="entry name" value="ZP_dom"/>
</dbReference>
<comment type="caution">
    <text evidence="20">The sequence shown here is derived from an EMBL/GenBank/DDBJ whole genome shotgun (WGS) entry which is preliminary data.</text>
</comment>
<evidence type="ECO:0000256" key="2">
    <source>
        <dbReference type="ARBA" id="ARBA00004498"/>
    </source>
</evidence>
<feature type="signal peptide" evidence="18">
    <location>
        <begin position="1"/>
        <end position="23"/>
    </location>
</feature>
<keyword evidence="7" id="KW-0272">Extracellular matrix</keyword>
<evidence type="ECO:0000256" key="12">
    <source>
        <dbReference type="ARBA" id="ARBA00023136"/>
    </source>
</evidence>
<dbReference type="Gene3D" id="2.60.40.4100">
    <property type="entry name" value="Zona pellucida, ZP-C domain"/>
    <property type="match status" value="1"/>
</dbReference>
<evidence type="ECO:0000313" key="21">
    <source>
        <dbReference type="Proteomes" id="UP001152803"/>
    </source>
</evidence>
<feature type="compositionally biased region" description="Polar residues" evidence="16">
    <location>
        <begin position="674"/>
        <end position="689"/>
    </location>
</feature>
<comment type="similarity">
    <text evidence="3">Belongs to the ZP domain family. ZPC subfamily.</text>
</comment>
<dbReference type="AlphaFoldDB" id="A0A9Q1DKG5"/>
<feature type="region of interest" description="Disordered" evidence="16">
    <location>
        <begin position="600"/>
        <end position="619"/>
    </location>
</feature>
<dbReference type="GO" id="GO:2000344">
    <property type="term" value="P:positive regulation of acrosome reaction"/>
    <property type="evidence" value="ECO:0007669"/>
    <property type="project" value="TreeGrafter"/>
</dbReference>
<proteinExistence type="inferred from homology"/>
<dbReference type="GO" id="GO:0035803">
    <property type="term" value="P:egg coat formation"/>
    <property type="evidence" value="ECO:0007669"/>
    <property type="project" value="TreeGrafter"/>
</dbReference>
<dbReference type="InterPro" id="IPR055356">
    <property type="entry name" value="ZP-N"/>
</dbReference>
<evidence type="ECO:0000256" key="18">
    <source>
        <dbReference type="SAM" id="SignalP"/>
    </source>
</evidence>
<dbReference type="InterPro" id="IPR031696">
    <property type="entry name" value="DUF4719"/>
</dbReference>
<keyword evidence="11 17" id="KW-1133">Transmembrane helix</keyword>
<evidence type="ECO:0000256" key="13">
    <source>
        <dbReference type="ARBA" id="ARBA00023157"/>
    </source>
</evidence>
<dbReference type="InterPro" id="IPR055355">
    <property type="entry name" value="ZP-C"/>
</dbReference>
<feature type="region of interest" description="Disordered" evidence="16">
    <location>
        <begin position="655"/>
        <end position="689"/>
    </location>
</feature>
<keyword evidence="6" id="KW-0964">Secreted</keyword>
<evidence type="ECO:0000256" key="16">
    <source>
        <dbReference type="SAM" id="MobiDB-lite"/>
    </source>
</evidence>
<dbReference type="Pfam" id="PF15843">
    <property type="entry name" value="DUF4719"/>
    <property type="match status" value="1"/>
</dbReference>
<organism evidence="20 21">
    <name type="scientific">Conger conger</name>
    <name type="common">Conger eel</name>
    <name type="synonym">Muraena conger</name>
    <dbReference type="NCBI Taxonomy" id="82655"/>
    <lineage>
        <taxon>Eukaryota</taxon>
        <taxon>Metazoa</taxon>
        <taxon>Chordata</taxon>
        <taxon>Craniata</taxon>
        <taxon>Vertebrata</taxon>
        <taxon>Euteleostomi</taxon>
        <taxon>Actinopterygii</taxon>
        <taxon>Neopterygii</taxon>
        <taxon>Teleostei</taxon>
        <taxon>Anguilliformes</taxon>
        <taxon>Congridae</taxon>
        <taxon>Conger</taxon>
    </lineage>
</organism>
<feature type="transmembrane region" description="Helical" evidence="17">
    <location>
        <begin position="569"/>
        <end position="590"/>
    </location>
</feature>
<keyword evidence="9 17" id="KW-0812">Transmembrane</keyword>
<accession>A0A9Q1DKG5</accession>
<dbReference type="PANTHER" id="PTHR11576">
    <property type="entry name" value="ZONA PELLUCIDA SPERM-BINDING PROTEIN 3"/>
    <property type="match status" value="1"/>
</dbReference>
<dbReference type="GO" id="GO:0032190">
    <property type="term" value="F:acrosin binding"/>
    <property type="evidence" value="ECO:0007669"/>
    <property type="project" value="TreeGrafter"/>
</dbReference>
<keyword evidence="10 18" id="KW-0732">Signal</keyword>
<reference evidence="20" key="1">
    <citation type="journal article" date="2023" name="Science">
        <title>Genome structures resolve the early diversification of teleost fishes.</title>
        <authorList>
            <person name="Parey E."/>
            <person name="Louis A."/>
            <person name="Montfort J."/>
            <person name="Bouchez O."/>
            <person name="Roques C."/>
            <person name="Iampietro C."/>
            <person name="Lluch J."/>
            <person name="Castinel A."/>
            <person name="Donnadieu C."/>
            <person name="Desvignes T."/>
            <person name="Floi Bucao C."/>
            <person name="Jouanno E."/>
            <person name="Wen M."/>
            <person name="Mejri S."/>
            <person name="Dirks R."/>
            <person name="Jansen H."/>
            <person name="Henkel C."/>
            <person name="Chen W.J."/>
            <person name="Zahm M."/>
            <person name="Cabau C."/>
            <person name="Klopp C."/>
            <person name="Thompson A.W."/>
            <person name="Robinson-Rechavi M."/>
            <person name="Braasch I."/>
            <person name="Lecointre G."/>
            <person name="Bobe J."/>
            <person name="Postlethwait J.H."/>
            <person name="Berthelot C."/>
            <person name="Roest Crollius H."/>
            <person name="Guiguen Y."/>
        </authorList>
    </citation>
    <scope>NUCLEOTIDE SEQUENCE</scope>
    <source>
        <strain evidence="20">Concon-B</strain>
    </source>
</reference>
<name>A0A9Q1DKG5_CONCO</name>
<sequence>MGLVDWVLGRAASLLLISVLVDCVPLSPRTFTSSGKMRKLHKRPGQASPTAPALPPPRTVTVQCHDSAMEVAVKADLFGTGAVIDSSDLRLGPHPLGKGGKCGAVTSGEGQYTILAGLTDCGTELVFTNEWLVYKNSIFYSPTPLPDGVIRLEETMIPIKCHYRRQYSVSSNDLEPTWVPFSARQSSEEAIYFTLRLLTADWRSEGTSNVYFLGDVINLEASVVQGNHAPLRVFVDTCMATLVPDVNSHPRYTFIEGGCLTDARATGSRSRFLPRTRDDHLRLELDAFRMHQDSRDSIYITCLVTAEPVELSTGSPNQACSYVDGRWTSADERDQACGSCEGFHGFSSSKRTPEVGVWKRGAKADTGAAGTAGTKPPAAGSASEKTLTIGPLIVRSLGRAEHSGNSADASDSVAEAGSAVDPSAIPPEAGTAVDTPRSLEDLATGQMETAALPLTGRSAHSADARPAISLEAGTLEPPRPRLYRPRYWAASCLGQSVPVPASVAQGAAHTATVGGLRSFSPFCDQRNEISRALRNCGDIQCREDRRCCPPGNSSADAAQPRAFFDSLDWITRKLSGLLILLLLFAVGYFIQRIVCPRPRRQGDGQQEPTFLGGGAATSRDNLLENDSQHSIDSIASPVLLPAYDEVKDLPTYEETMQEARGRHAAPAGLPPVQLQHSFHPLSTSRTPFG</sequence>
<dbReference type="Pfam" id="PF00100">
    <property type="entry name" value="Zona_pellucida"/>
    <property type="match status" value="1"/>
</dbReference>